<comment type="similarity">
    <text evidence="2 3">Belongs to the outer membrane factor (OMF) (TC 1.B.17) family.</text>
</comment>
<evidence type="ECO:0000256" key="4">
    <source>
        <dbReference type="SAM" id="Coils"/>
    </source>
</evidence>
<evidence type="ECO:0000256" key="1">
    <source>
        <dbReference type="ARBA" id="ARBA00004459"/>
    </source>
</evidence>
<dbReference type="EMBL" id="VCHQ01000009">
    <property type="protein sequence ID" value="TLV20606.1"/>
    <property type="molecule type" value="Genomic_DNA"/>
</dbReference>
<evidence type="ECO:0000256" key="2">
    <source>
        <dbReference type="ARBA" id="ARBA00007613"/>
    </source>
</evidence>
<keyword evidence="3" id="KW-0564">Palmitate</keyword>
<evidence type="ECO:0000256" key="3">
    <source>
        <dbReference type="RuleBase" id="RU362097"/>
    </source>
</evidence>
<dbReference type="InterPro" id="IPR010131">
    <property type="entry name" value="MdtP/NodT-like"/>
</dbReference>
<dbReference type="PANTHER" id="PTHR30203">
    <property type="entry name" value="OUTER MEMBRANE CATION EFFLUX PROTEIN"/>
    <property type="match status" value="1"/>
</dbReference>
<feature type="chain" id="PRO_5024442279" evidence="3">
    <location>
        <begin position="21"/>
        <end position="469"/>
    </location>
</feature>
<accession>A0A5R9LJZ9</accession>
<keyword evidence="3" id="KW-0732">Signal</keyword>
<proteinExistence type="inferred from homology"/>
<protein>
    <submittedName>
        <fullName evidence="5">Efflux transporter outer membrane subunit</fullName>
    </submittedName>
</protein>
<dbReference type="InterPro" id="IPR003423">
    <property type="entry name" value="OMP_efflux"/>
</dbReference>
<keyword evidence="3" id="KW-1134">Transmembrane beta strand</keyword>
<keyword evidence="6" id="KW-1185">Reference proteome</keyword>
<organism evidence="5 6">
    <name type="scientific">Klebsiella indica</name>
    <dbReference type="NCBI Taxonomy" id="2582917"/>
    <lineage>
        <taxon>Bacteria</taxon>
        <taxon>Pseudomonadati</taxon>
        <taxon>Pseudomonadota</taxon>
        <taxon>Gammaproteobacteria</taxon>
        <taxon>Enterobacterales</taxon>
        <taxon>Enterobacteriaceae</taxon>
        <taxon>Klebsiella/Raoultella group</taxon>
        <taxon>Klebsiella</taxon>
    </lineage>
</organism>
<dbReference type="GO" id="GO:0015562">
    <property type="term" value="F:efflux transmembrane transporter activity"/>
    <property type="evidence" value="ECO:0007669"/>
    <property type="project" value="InterPro"/>
</dbReference>
<dbReference type="PANTHER" id="PTHR30203:SF32">
    <property type="entry name" value="CATION EFFLUX SYSTEM PROTEIN CUSC"/>
    <property type="match status" value="1"/>
</dbReference>
<dbReference type="GO" id="GO:0009279">
    <property type="term" value="C:cell outer membrane"/>
    <property type="evidence" value="ECO:0007669"/>
    <property type="project" value="UniProtKB-SubCell"/>
</dbReference>
<dbReference type="NCBIfam" id="TIGR01845">
    <property type="entry name" value="outer_NodT"/>
    <property type="match status" value="1"/>
</dbReference>
<dbReference type="Gene3D" id="1.20.1600.10">
    <property type="entry name" value="Outer membrane efflux proteins (OEP)"/>
    <property type="match status" value="1"/>
</dbReference>
<reference evidence="5 6" key="1">
    <citation type="submission" date="2019-05" db="EMBL/GenBank/DDBJ databases">
        <title>Genome sequence of Klebsiella sp strain TOUT106.</title>
        <authorList>
            <person name="Rahi P."/>
            <person name="Chaudhari D."/>
        </authorList>
    </citation>
    <scope>NUCLEOTIDE SEQUENCE [LARGE SCALE GENOMIC DNA]</scope>
    <source>
        <strain evidence="5 6">TOUT106</strain>
    </source>
</reference>
<comment type="caution">
    <text evidence="5">The sequence shown here is derived from an EMBL/GenBank/DDBJ whole genome shotgun (WGS) entry which is preliminary data.</text>
</comment>
<feature type="coiled-coil region" evidence="4">
    <location>
        <begin position="224"/>
        <end position="251"/>
    </location>
</feature>
<keyword evidence="3" id="KW-0449">Lipoprotein</keyword>
<sequence>MKIKPSFAPSLLAWSLILLSGCSLQPAYHRPAMPVPAQWQEGQQSGDADSSTDWKKFYRDRRLVNLIQLALENNRDLRVAALNVESAQAQFRIERSALFPTIEANMNKTSERVPANLYSTRSTGAATYQQYELSAGITSWELDFFGRIRSLRDNALETYLATAATEQATRISLIASVATGYMSLAADHDLLRLATETADSQKNTWLLTQRKYLGGNGVVSEQDVMQAEMSVRSAEADVEKYTRQLKQDENALSLLLGVPLPASVKQNMTLENYVGFPSVKAGMPSDLLTRRPDIIAAEHTLKAANANIGAARAAFFPSISLTASGGSLSDSLGHLLEGGTAGWSFLPEINIPIFTGGKNEANLDVAKLEKRIEIANYEKSIQQAFEEVSDALAGKETYSKEVAARIKDLDANKRYYGLALQRYQAGVDSHLNVLVAQRELYSSEEDVISVKLASLQQDITLYKVLGGGW</sequence>
<keyword evidence="3" id="KW-0812">Transmembrane</keyword>
<dbReference type="RefSeq" id="WP_138360317.1">
    <property type="nucleotide sequence ID" value="NZ_JBCIVH010000024.1"/>
</dbReference>
<dbReference type="Proteomes" id="UP000307430">
    <property type="component" value="Unassembled WGS sequence"/>
</dbReference>
<dbReference type="Gene3D" id="2.20.200.10">
    <property type="entry name" value="Outer membrane efflux proteins (OEP)"/>
    <property type="match status" value="1"/>
</dbReference>
<gene>
    <name evidence="5" type="ORF">FE839_08065</name>
</gene>
<dbReference type="PROSITE" id="PS51257">
    <property type="entry name" value="PROKAR_LIPOPROTEIN"/>
    <property type="match status" value="1"/>
</dbReference>
<feature type="signal peptide" evidence="3">
    <location>
        <begin position="1"/>
        <end position="20"/>
    </location>
</feature>
<name>A0A5R9LJZ9_9ENTR</name>
<evidence type="ECO:0000313" key="5">
    <source>
        <dbReference type="EMBL" id="TLV20606.1"/>
    </source>
</evidence>
<feature type="coiled-coil region" evidence="4">
    <location>
        <begin position="358"/>
        <end position="387"/>
    </location>
</feature>
<keyword evidence="3" id="KW-0472">Membrane</keyword>
<evidence type="ECO:0000313" key="6">
    <source>
        <dbReference type="Proteomes" id="UP000307430"/>
    </source>
</evidence>
<dbReference type="AlphaFoldDB" id="A0A5R9LJZ9"/>
<keyword evidence="4" id="KW-0175">Coiled coil</keyword>
<dbReference type="Pfam" id="PF02321">
    <property type="entry name" value="OEP"/>
    <property type="match status" value="2"/>
</dbReference>
<dbReference type="SUPFAM" id="SSF56954">
    <property type="entry name" value="Outer membrane efflux proteins (OEP)"/>
    <property type="match status" value="1"/>
</dbReference>
<comment type="subcellular location">
    <subcellularLocation>
        <location evidence="1 3">Cell outer membrane</location>
        <topology evidence="1 3">Lipid-anchor</topology>
    </subcellularLocation>
</comment>